<dbReference type="Gene3D" id="3.40.50.300">
    <property type="entry name" value="P-loop containing nucleotide triphosphate hydrolases"/>
    <property type="match status" value="1"/>
</dbReference>
<accession>A0A158QM84</accession>
<organism evidence="2">
    <name type="scientific">Haemonchus placei</name>
    <name type="common">Barber's pole worm</name>
    <dbReference type="NCBI Taxonomy" id="6290"/>
    <lineage>
        <taxon>Eukaryota</taxon>
        <taxon>Metazoa</taxon>
        <taxon>Ecdysozoa</taxon>
        <taxon>Nematoda</taxon>
        <taxon>Chromadorea</taxon>
        <taxon>Rhabditida</taxon>
        <taxon>Rhabditina</taxon>
        <taxon>Rhabditomorpha</taxon>
        <taxon>Strongyloidea</taxon>
        <taxon>Trichostrongylidae</taxon>
        <taxon>Haemonchus</taxon>
    </lineage>
</organism>
<evidence type="ECO:0000313" key="2">
    <source>
        <dbReference type="WBParaSite" id="HPLM_0000791601-mRNA-1"/>
    </source>
</evidence>
<name>A0A158QM84_HAEPC</name>
<dbReference type="GO" id="GO:0005657">
    <property type="term" value="C:replication fork"/>
    <property type="evidence" value="ECO:0007669"/>
    <property type="project" value="TreeGrafter"/>
</dbReference>
<dbReference type="InterPro" id="IPR049163">
    <property type="entry name" value="Pif1-like_2B_dom"/>
</dbReference>
<reference evidence="2" key="1">
    <citation type="submission" date="2016-04" db="UniProtKB">
        <authorList>
            <consortium name="WormBaseParasite"/>
        </authorList>
    </citation>
    <scope>IDENTIFICATION</scope>
</reference>
<dbReference type="InterPro" id="IPR027417">
    <property type="entry name" value="P-loop_NTPase"/>
</dbReference>
<proteinExistence type="predicted"/>
<protein>
    <submittedName>
        <fullName evidence="2">ATP-dependent DNA helicase</fullName>
    </submittedName>
</protein>
<sequence>LACHAMSCVSRERLKRVVIFLRNLEVTNGFCNGTRLRIETQRRFTLGYIFIGGDGAGQLAIIPKMDNYWEKQVLFRLRRRQFPVRVAFAMTINKAQGQSYNKECVYLPQYVLDHCLLYVALACEDFQ</sequence>
<dbReference type="PANTHER" id="PTHR23274:SF48">
    <property type="entry name" value="ATP-DEPENDENT DNA HELICASE"/>
    <property type="match status" value="1"/>
</dbReference>
<dbReference type="WBParaSite" id="HPLM_0000791601-mRNA-1">
    <property type="protein sequence ID" value="HPLM_0000791601-mRNA-1"/>
    <property type="gene ID" value="HPLM_0000791601"/>
</dbReference>
<dbReference type="AlphaFoldDB" id="A0A158QM84"/>
<dbReference type="SUPFAM" id="SSF52540">
    <property type="entry name" value="P-loop containing nucleoside triphosphate hydrolases"/>
    <property type="match status" value="1"/>
</dbReference>
<feature type="domain" description="DNA helicase Pif1-like 2B" evidence="1">
    <location>
        <begin position="18"/>
        <end position="38"/>
    </location>
</feature>
<dbReference type="PANTHER" id="PTHR23274">
    <property type="entry name" value="DNA HELICASE-RELATED"/>
    <property type="match status" value="1"/>
</dbReference>
<dbReference type="Pfam" id="PF21530">
    <property type="entry name" value="Pif1_2B_dom"/>
    <property type="match status" value="1"/>
</dbReference>
<evidence type="ECO:0000259" key="1">
    <source>
        <dbReference type="Pfam" id="PF21530"/>
    </source>
</evidence>
<dbReference type="OMA" id="DINDGWS"/>
<dbReference type="GO" id="GO:0006260">
    <property type="term" value="P:DNA replication"/>
    <property type="evidence" value="ECO:0007669"/>
    <property type="project" value="TreeGrafter"/>
</dbReference>